<accession>A0A9X1DEL1</accession>
<organism evidence="1 2">
    <name type="scientific">Sphingobium nicotianae</name>
    <dbReference type="NCBI Taxonomy" id="2782607"/>
    <lineage>
        <taxon>Bacteria</taxon>
        <taxon>Pseudomonadati</taxon>
        <taxon>Pseudomonadota</taxon>
        <taxon>Alphaproteobacteria</taxon>
        <taxon>Sphingomonadales</taxon>
        <taxon>Sphingomonadaceae</taxon>
        <taxon>Sphingobium</taxon>
    </lineage>
</organism>
<gene>
    <name evidence="1" type="ORF">KK488_16835</name>
</gene>
<reference evidence="1" key="1">
    <citation type="submission" date="2021-05" db="EMBL/GenBank/DDBJ databases">
        <title>Genome of Sphingobium sp. strain.</title>
        <authorList>
            <person name="Fan R."/>
        </authorList>
    </citation>
    <scope>NUCLEOTIDE SEQUENCE</scope>
    <source>
        <strain evidence="1">H33</strain>
    </source>
</reference>
<protein>
    <submittedName>
        <fullName evidence="1">Uncharacterized protein</fullName>
    </submittedName>
</protein>
<sequence length="129" mass="14442">MVRTQALEVIMGMYQSIGTASDRVMATLMVGLELEFGRGAGEALAHRFLEAEETDFLWDARIEERWLGSYESVDDDDLELDRIAICGRLGGRWFASVMLVDGEGMAHGTMGKRFCRSRKLAHEAMVDAH</sequence>
<keyword evidence="2" id="KW-1185">Reference proteome</keyword>
<comment type="caution">
    <text evidence="1">The sequence shown here is derived from an EMBL/GenBank/DDBJ whole genome shotgun (WGS) entry which is preliminary data.</text>
</comment>
<dbReference type="AlphaFoldDB" id="A0A9X1DEL1"/>
<proteinExistence type="predicted"/>
<evidence type="ECO:0000313" key="1">
    <source>
        <dbReference type="EMBL" id="MBT2188621.1"/>
    </source>
</evidence>
<dbReference type="Proteomes" id="UP001138757">
    <property type="component" value="Unassembled WGS sequence"/>
</dbReference>
<name>A0A9X1DEL1_9SPHN</name>
<evidence type="ECO:0000313" key="2">
    <source>
        <dbReference type="Proteomes" id="UP001138757"/>
    </source>
</evidence>
<dbReference type="EMBL" id="JAHGAW010000012">
    <property type="protein sequence ID" value="MBT2188621.1"/>
    <property type="molecule type" value="Genomic_DNA"/>
</dbReference>